<evidence type="ECO:0000256" key="3">
    <source>
        <dbReference type="ARBA" id="ARBA00022786"/>
    </source>
</evidence>
<evidence type="ECO:0000256" key="2">
    <source>
        <dbReference type="ARBA" id="ARBA00022741"/>
    </source>
</evidence>
<dbReference type="Proteomes" id="UP000291343">
    <property type="component" value="Unassembled WGS sequence"/>
</dbReference>
<dbReference type="InterPro" id="IPR016135">
    <property type="entry name" value="UBQ-conjugating_enzyme/RWD"/>
</dbReference>
<evidence type="ECO:0000259" key="18">
    <source>
        <dbReference type="PROSITE" id="PS50127"/>
    </source>
</evidence>
<evidence type="ECO:0000256" key="12">
    <source>
        <dbReference type="ARBA" id="ARBA00076312"/>
    </source>
</evidence>
<dbReference type="GO" id="GO:0005524">
    <property type="term" value="F:ATP binding"/>
    <property type="evidence" value="ECO:0007669"/>
    <property type="project" value="UniProtKB-UniRule"/>
</dbReference>
<keyword evidence="5" id="KW-0832">Ubl conjugation</keyword>
<keyword evidence="21" id="KW-1185">Reference proteome</keyword>
<evidence type="ECO:0000256" key="17">
    <source>
        <dbReference type="RuleBase" id="RU362109"/>
    </source>
</evidence>
<protein>
    <recommendedName>
        <fullName evidence="11">Ubiquitin-conjugating enzyme E2 H</fullName>
        <ecNumber evidence="8">2.3.2.24</ecNumber>
    </recommendedName>
    <alternativeName>
        <fullName evidence="14">(E3-independent) E2 ubiquitin-conjugating enzyme H</fullName>
    </alternativeName>
    <alternativeName>
        <fullName evidence="12">E2 ubiquitin-conjugating enzyme H</fullName>
    </alternativeName>
    <alternativeName>
        <fullName evidence="15">Ubiquitin carrier protein H</fullName>
    </alternativeName>
    <alternativeName>
        <fullName evidence="13">Ubiquitin-protein ligase H</fullName>
    </alternativeName>
</protein>
<dbReference type="InterPro" id="IPR000608">
    <property type="entry name" value="UBC"/>
</dbReference>
<keyword evidence="1" id="KW-0808">Transferase</keyword>
<keyword evidence="2 17" id="KW-0547">Nucleotide-binding</keyword>
<evidence type="ECO:0000313" key="19">
    <source>
        <dbReference type="EMBL" id="RZF43729.1"/>
    </source>
</evidence>
<reference evidence="20 21" key="1">
    <citation type="journal article" date="2017" name="Gigascience">
        <title>Genome sequence of the small brown planthopper, Laodelphax striatellus.</title>
        <authorList>
            <person name="Zhu J."/>
            <person name="Jiang F."/>
            <person name="Wang X."/>
            <person name="Yang P."/>
            <person name="Bao Y."/>
            <person name="Zhao W."/>
            <person name="Wang W."/>
            <person name="Lu H."/>
            <person name="Wang Q."/>
            <person name="Cui N."/>
            <person name="Li J."/>
            <person name="Chen X."/>
            <person name="Luo L."/>
            <person name="Yu J."/>
            <person name="Kang L."/>
            <person name="Cui F."/>
        </authorList>
    </citation>
    <scope>NUCLEOTIDE SEQUENCE [LARGE SCALE GENOMIC DNA]</scope>
    <source>
        <strain evidence="20">Lst14</strain>
        <tissue evidence="20">Whole body</tissue>
    </source>
</reference>
<dbReference type="PANTHER" id="PTHR24068">
    <property type="entry name" value="UBIQUITIN-CONJUGATING ENZYME E2"/>
    <property type="match status" value="1"/>
</dbReference>
<dbReference type="CDD" id="cd23797">
    <property type="entry name" value="UBCc_UBE2H"/>
    <property type="match status" value="1"/>
</dbReference>
<dbReference type="GO" id="GO:0061631">
    <property type="term" value="F:ubiquitin conjugating enzyme activity"/>
    <property type="evidence" value="ECO:0007669"/>
    <property type="project" value="UniProtKB-EC"/>
</dbReference>
<comment type="function">
    <text evidence="9">Accepts ubiquitin from the E1 complex and catalyzes its covalent attachment to other proteins. E2 ubiquitin conjugating enzyme that transfers ubiquitin to MAEA, a core component of the CTLH E3 ubiquitin-protein ligase complex. In vitro catalyzes 'Lys-11'- and 'Lys-48'-linked polyubiquitination. Capable, in vitro, to ubiquitinate histone H2A.</text>
</comment>
<feature type="domain" description="UBC core" evidence="18">
    <location>
        <begin position="1"/>
        <end position="151"/>
    </location>
</feature>
<comment type="similarity">
    <text evidence="17">Belongs to the ubiquitin-conjugating enzyme family.</text>
</comment>
<evidence type="ECO:0000256" key="5">
    <source>
        <dbReference type="ARBA" id="ARBA00022843"/>
    </source>
</evidence>
<dbReference type="PROSITE" id="PS50127">
    <property type="entry name" value="UBC_2"/>
    <property type="match status" value="1"/>
</dbReference>
<comment type="catalytic activity">
    <reaction evidence="7">
        <text>S-ubiquitinyl-[E1 ubiquitin-activating enzyme]-L-cysteine + [acceptor protein]-L-lysine = [E1 ubiquitin-activating enzyme]-L-cysteine + N(6)-monoubiquitinyl-[acceptor protein]-L-lysine.</text>
        <dbReference type="EC" id="2.3.2.24"/>
    </reaction>
</comment>
<dbReference type="EMBL" id="QKKF02012236">
    <property type="protein sequence ID" value="RZF43729.1"/>
    <property type="molecule type" value="Genomic_DNA"/>
</dbReference>
<dbReference type="FunFam" id="3.10.110.10:FF:000078">
    <property type="entry name" value="ubiquitin-conjugating enzyme E2 H isoform X2"/>
    <property type="match status" value="1"/>
</dbReference>
<evidence type="ECO:0000256" key="13">
    <source>
        <dbReference type="ARBA" id="ARBA00077502"/>
    </source>
</evidence>
<accession>A0A482XIM0</accession>
<feature type="active site" description="Glycyl thioester intermediate" evidence="16">
    <location>
        <position position="88"/>
    </location>
</feature>
<comment type="subunit">
    <text evidence="10">Interacts with MAEA and WDR26, components of the CTLH complex that contains GID4, RANBP9 and/or RANBP10, MKLN1, MAEA, RMND5A (or alternatively its paralog RMND5B), GID8, ARMC8, WDR26 and YPEL5.</text>
</comment>
<evidence type="ECO:0000256" key="14">
    <source>
        <dbReference type="ARBA" id="ARBA00078369"/>
    </source>
</evidence>
<sequence length="175" mass="19606">MADNCTTSKNRRVKVDILKLMEDHEVITPANKNELIVEFHGPAGTPYAGGIWMILLTLPANYPFQSPSIGFMNRVYHPNIDLQSGSVCLDVINQKWSPLFNLSNIFDSFLPLLLSYPEPEDPLNANAAALFINDREKFDEVVRSHVAQYADRASARKMISFQSNVSEDSSSDLSE</sequence>
<name>A0A482XIM0_LAOST</name>
<evidence type="ECO:0000313" key="21">
    <source>
        <dbReference type="Proteomes" id="UP000291343"/>
    </source>
</evidence>
<evidence type="ECO:0000313" key="20">
    <source>
        <dbReference type="EMBL" id="RZF45673.1"/>
    </source>
</evidence>
<evidence type="ECO:0000256" key="9">
    <source>
        <dbReference type="ARBA" id="ARBA00060202"/>
    </source>
</evidence>
<reference evidence="20" key="2">
    <citation type="submission" date="2019-02" db="EMBL/GenBank/DDBJ databases">
        <authorList>
            <person name="Zhu J."/>
            <person name="Jiang F."/>
            <person name="Wang X."/>
            <person name="Yang P."/>
            <person name="Bao Y."/>
            <person name="Zhao W."/>
            <person name="Wang W."/>
            <person name="Lu H."/>
            <person name="Wang Q."/>
            <person name="Cui N."/>
            <person name="Li J."/>
            <person name="Chen X."/>
            <person name="Luo L."/>
            <person name="Yu J."/>
            <person name="Kang L."/>
            <person name="Cui F."/>
        </authorList>
    </citation>
    <scope>NUCLEOTIDE SEQUENCE</scope>
    <source>
        <strain evidence="20">Lst14</strain>
        <tissue evidence="20">Whole body</tissue>
    </source>
</reference>
<evidence type="ECO:0000256" key="15">
    <source>
        <dbReference type="ARBA" id="ARBA00082119"/>
    </source>
</evidence>
<evidence type="ECO:0000256" key="6">
    <source>
        <dbReference type="ARBA" id="ARBA00022990"/>
    </source>
</evidence>
<dbReference type="InParanoid" id="A0A482XIM0"/>
<evidence type="ECO:0000256" key="1">
    <source>
        <dbReference type="ARBA" id="ARBA00022679"/>
    </source>
</evidence>
<evidence type="ECO:0000256" key="8">
    <source>
        <dbReference type="ARBA" id="ARBA00039076"/>
    </source>
</evidence>
<proteinExistence type="inferred from homology"/>
<dbReference type="OrthoDB" id="6696028at2759"/>
<comment type="caution">
    <text evidence="20">The sequence shown here is derived from an EMBL/GenBank/DDBJ whole genome shotgun (WGS) entry which is preliminary data.</text>
</comment>
<keyword evidence="4 17" id="KW-0067">ATP-binding</keyword>
<dbReference type="Pfam" id="PF00179">
    <property type="entry name" value="UQ_con"/>
    <property type="match status" value="1"/>
</dbReference>
<evidence type="ECO:0000256" key="10">
    <source>
        <dbReference type="ARBA" id="ARBA00063081"/>
    </source>
</evidence>
<evidence type="ECO:0000256" key="4">
    <source>
        <dbReference type="ARBA" id="ARBA00022840"/>
    </source>
</evidence>
<keyword evidence="3 17" id="KW-0833">Ubl conjugation pathway</keyword>
<dbReference type="SMR" id="A0A482XIM0"/>
<evidence type="ECO:0000256" key="7">
    <source>
        <dbReference type="ARBA" id="ARBA00035845"/>
    </source>
</evidence>
<organism evidence="20 21">
    <name type="scientific">Laodelphax striatellus</name>
    <name type="common">Small brown planthopper</name>
    <name type="synonym">Delphax striatella</name>
    <dbReference type="NCBI Taxonomy" id="195883"/>
    <lineage>
        <taxon>Eukaryota</taxon>
        <taxon>Metazoa</taxon>
        <taxon>Ecdysozoa</taxon>
        <taxon>Arthropoda</taxon>
        <taxon>Hexapoda</taxon>
        <taxon>Insecta</taxon>
        <taxon>Pterygota</taxon>
        <taxon>Neoptera</taxon>
        <taxon>Paraneoptera</taxon>
        <taxon>Hemiptera</taxon>
        <taxon>Auchenorrhyncha</taxon>
        <taxon>Fulgoroidea</taxon>
        <taxon>Delphacidae</taxon>
        <taxon>Criomorphinae</taxon>
        <taxon>Laodelphax</taxon>
    </lineage>
</organism>
<dbReference type="PROSITE" id="PS00183">
    <property type="entry name" value="UBC_1"/>
    <property type="match status" value="1"/>
</dbReference>
<dbReference type="InterPro" id="IPR023313">
    <property type="entry name" value="UBQ-conjugating_AS"/>
</dbReference>
<keyword evidence="6" id="KW-0007">Acetylation</keyword>
<dbReference type="EC" id="2.3.2.24" evidence="8"/>
<dbReference type="SUPFAM" id="SSF54495">
    <property type="entry name" value="UBC-like"/>
    <property type="match status" value="1"/>
</dbReference>
<evidence type="ECO:0000256" key="16">
    <source>
        <dbReference type="PROSITE-ProRule" id="PRU10133"/>
    </source>
</evidence>
<dbReference type="EMBL" id="QKKF02008507">
    <property type="protein sequence ID" value="RZF45673.1"/>
    <property type="molecule type" value="Genomic_DNA"/>
</dbReference>
<dbReference type="Gene3D" id="3.10.110.10">
    <property type="entry name" value="Ubiquitin Conjugating Enzyme"/>
    <property type="match status" value="1"/>
</dbReference>
<dbReference type="AlphaFoldDB" id="A0A482XIM0"/>
<dbReference type="STRING" id="195883.A0A482XIM0"/>
<evidence type="ECO:0000256" key="11">
    <source>
        <dbReference type="ARBA" id="ARBA00072436"/>
    </source>
</evidence>
<gene>
    <name evidence="20" type="ORF">LSTR_LSTR010396</name>
    <name evidence="19" type="ORF">LSTR_LSTR015162</name>
</gene>
<dbReference type="SMART" id="SM00212">
    <property type="entry name" value="UBCc"/>
    <property type="match status" value="1"/>
</dbReference>